<organism evidence="2 3">
    <name type="scientific">Hyaloscypha variabilis (strain UAMH 11265 / GT02V1 / F)</name>
    <name type="common">Meliniomyces variabilis</name>
    <dbReference type="NCBI Taxonomy" id="1149755"/>
    <lineage>
        <taxon>Eukaryota</taxon>
        <taxon>Fungi</taxon>
        <taxon>Dikarya</taxon>
        <taxon>Ascomycota</taxon>
        <taxon>Pezizomycotina</taxon>
        <taxon>Leotiomycetes</taxon>
        <taxon>Helotiales</taxon>
        <taxon>Hyaloscyphaceae</taxon>
        <taxon>Hyaloscypha</taxon>
        <taxon>Hyaloscypha variabilis</taxon>
    </lineage>
</organism>
<reference evidence="2 3" key="1">
    <citation type="submission" date="2016-04" db="EMBL/GenBank/DDBJ databases">
        <title>A degradative enzymes factory behind the ericoid mycorrhizal symbiosis.</title>
        <authorList>
            <consortium name="DOE Joint Genome Institute"/>
            <person name="Martino E."/>
            <person name="Morin E."/>
            <person name="Grelet G."/>
            <person name="Kuo A."/>
            <person name="Kohler A."/>
            <person name="Daghino S."/>
            <person name="Barry K."/>
            <person name="Choi C."/>
            <person name="Cichocki N."/>
            <person name="Clum A."/>
            <person name="Copeland A."/>
            <person name="Hainaut M."/>
            <person name="Haridas S."/>
            <person name="Labutti K."/>
            <person name="Lindquist E."/>
            <person name="Lipzen A."/>
            <person name="Khouja H.-R."/>
            <person name="Murat C."/>
            <person name="Ohm R."/>
            <person name="Olson A."/>
            <person name="Spatafora J."/>
            <person name="Veneault-Fourrey C."/>
            <person name="Henrissat B."/>
            <person name="Grigoriev I."/>
            <person name="Martin F."/>
            <person name="Perotto S."/>
        </authorList>
    </citation>
    <scope>NUCLEOTIDE SEQUENCE [LARGE SCALE GENOMIC DNA]</scope>
    <source>
        <strain evidence="2 3">F</strain>
    </source>
</reference>
<feature type="compositionally biased region" description="Low complexity" evidence="1">
    <location>
        <begin position="217"/>
        <end position="233"/>
    </location>
</feature>
<sequence length="457" mass="52435">MDRKLRKFQHQISRFASNISHFKSRLNAAKCTLSASKNKQNINNWLDYPSSVQNNNAKYQTTTMNTRITITKSLTTANRTRSQRPKQLAKRRQQLEHWMQVLASTKQQTSLAPMQQEEFITNTETTTSTQSINEDNDKSLSDLDVDLNDLESIHEDFGLSTSNEDADESIPPTTEEDFFANFDIDTPRNSPSTSNISELTTQLLSMALENQARPSESDLSTNSSTTSTRTESSTFDRRGESLSDLSVDVDDLESIPDDFIIPMFNEDGSPADTDSGSDTPSTASELIPEGSPAPEAIRNLVIAVQGNDVDVHIEEDFFPAPSNRIILADITIASSYHNQNIVTSSTRFNSNETRQRQFQEFHRRYNQGDLTARVWPRRHLNQENARRYENDRPETEQERRRRIWAEERDEMIFGWNEDQIVRREGRRVTREEVVRGERLNLLTPGHDSWTRHEMRIG</sequence>
<dbReference type="EMBL" id="KZ613958">
    <property type="protein sequence ID" value="PMD32772.1"/>
    <property type="molecule type" value="Genomic_DNA"/>
</dbReference>
<name>A0A2J6R2N5_HYAVF</name>
<dbReference type="AlphaFoldDB" id="A0A2J6R2N5"/>
<dbReference type="OrthoDB" id="3564770at2759"/>
<evidence type="ECO:0000256" key="1">
    <source>
        <dbReference type="SAM" id="MobiDB-lite"/>
    </source>
</evidence>
<feature type="compositionally biased region" description="Polar residues" evidence="1">
    <location>
        <begin position="272"/>
        <end position="284"/>
    </location>
</feature>
<gene>
    <name evidence="2" type="ORF">L207DRAFT_590464</name>
</gene>
<dbReference type="Proteomes" id="UP000235786">
    <property type="component" value="Unassembled WGS sequence"/>
</dbReference>
<evidence type="ECO:0000313" key="2">
    <source>
        <dbReference type="EMBL" id="PMD32772.1"/>
    </source>
</evidence>
<feature type="region of interest" description="Disordered" evidence="1">
    <location>
        <begin position="210"/>
        <end position="240"/>
    </location>
</feature>
<accession>A0A2J6R2N5</accession>
<protein>
    <submittedName>
        <fullName evidence="2">Uncharacterized protein</fullName>
    </submittedName>
</protein>
<proteinExistence type="predicted"/>
<feature type="region of interest" description="Disordered" evidence="1">
    <location>
        <begin position="265"/>
        <end position="291"/>
    </location>
</feature>
<keyword evidence="3" id="KW-1185">Reference proteome</keyword>
<evidence type="ECO:0000313" key="3">
    <source>
        <dbReference type="Proteomes" id="UP000235786"/>
    </source>
</evidence>